<feature type="transmembrane region" description="Helical" evidence="1">
    <location>
        <begin position="412"/>
        <end position="434"/>
    </location>
</feature>
<proteinExistence type="predicted"/>
<dbReference type="OrthoDB" id="3061561at2759"/>
<keyword evidence="2" id="KW-0732">Signal</keyword>
<reference evidence="3" key="1">
    <citation type="submission" date="2020-11" db="EMBL/GenBank/DDBJ databases">
        <authorList>
            <consortium name="DOE Joint Genome Institute"/>
            <person name="Ahrendt S."/>
            <person name="Riley R."/>
            <person name="Andreopoulos W."/>
            <person name="Labutti K."/>
            <person name="Pangilinan J."/>
            <person name="Ruiz-Duenas F.J."/>
            <person name="Barrasa J.M."/>
            <person name="Sanchez-Garcia M."/>
            <person name="Camarero S."/>
            <person name="Miyauchi S."/>
            <person name="Serrano A."/>
            <person name="Linde D."/>
            <person name="Babiker R."/>
            <person name="Drula E."/>
            <person name="Ayuso-Fernandez I."/>
            <person name="Pacheco R."/>
            <person name="Padilla G."/>
            <person name="Ferreira P."/>
            <person name="Barriuso J."/>
            <person name="Kellner H."/>
            <person name="Castanera R."/>
            <person name="Alfaro M."/>
            <person name="Ramirez L."/>
            <person name="Pisabarro A.G."/>
            <person name="Kuo A."/>
            <person name="Tritt A."/>
            <person name="Lipzen A."/>
            <person name="He G."/>
            <person name="Yan M."/>
            <person name="Ng V."/>
            <person name="Cullen D."/>
            <person name="Martin F."/>
            <person name="Rosso M.-N."/>
            <person name="Henrissat B."/>
            <person name="Hibbett D."/>
            <person name="Martinez A.T."/>
            <person name="Grigoriev I.V."/>
        </authorList>
    </citation>
    <scope>NUCLEOTIDE SEQUENCE</scope>
    <source>
        <strain evidence="3">MF-IS2</strain>
    </source>
</reference>
<organism evidence="3 4">
    <name type="scientific">Macrolepiota fuliginosa MF-IS2</name>
    <dbReference type="NCBI Taxonomy" id="1400762"/>
    <lineage>
        <taxon>Eukaryota</taxon>
        <taxon>Fungi</taxon>
        <taxon>Dikarya</taxon>
        <taxon>Basidiomycota</taxon>
        <taxon>Agaricomycotina</taxon>
        <taxon>Agaricomycetes</taxon>
        <taxon>Agaricomycetidae</taxon>
        <taxon>Agaricales</taxon>
        <taxon>Agaricineae</taxon>
        <taxon>Agaricaceae</taxon>
        <taxon>Macrolepiota</taxon>
    </lineage>
</organism>
<evidence type="ECO:0000313" key="3">
    <source>
        <dbReference type="EMBL" id="KAF9443134.1"/>
    </source>
</evidence>
<feature type="transmembrane region" description="Helical" evidence="1">
    <location>
        <begin position="239"/>
        <end position="259"/>
    </location>
</feature>
<dbReference type="EMBL" id="MU151515">
    <property type="protein sequence ID" value="KAF9443134.1"/>
    <property type="molecule type" value="Genomic_DNA"/>
</dbReference>
<keyword evidence="1" id="KW-0472">Membrane</keyword>
<dbReference type="AlphaFoldDB" id="A0A9P5X1Z3"/>
<dbReference type="Proteomes" id="UP000807342">
    <property type="component" value="Unassembled WGS sequence"/>
</dbReference>
<accession>A0A9P5X1Z3</accession>
<sequence>MLILLFLLAVFNGSSSAPLSSQPGVLDTSHLVIVGREVPECINPAGLRAMQDIVWSCLATIFACTWVAIHPNVPDPEHSGWKNFKHRVLIMFYAIVIPEFIMLWAARQLIGAYKHREEYNKRFCGGAKPPGCSIFGWFCAPRRKTSRNPWTLAHGFLLEMGGLMDGDEVITRIEGSETDYSVPDGMAGELSQPFDISEEEIGDKGKGDFLTKLLVVFQTTWFIVQCLARWISHLPLTELEVLTLAFAFLNIITCALWWYKPQNMQMAIQVRSHGPMPTALNFEIDPSTEEGHDEGKTTSRVLAGYKVLSGWAEQRQRAMIQGFKKALDMDFEDWVVFVGRPLLPLCAMAGGPKEKAVCDDTQRRLFYSSTRNDHRCQNTRILPYGTIPTVFGFLHFIPLGTSSSFPSKTERWLWTLSAIFVMTLPLTLLGLAAAEDSKTPTLTTTEAVPSHMGPTVIDTLAAAIPPWIKRIGERLGMLFRACIEFITVIGFFVLSFICPYAYVIARVILIILAFTTLRELPTGAYQDIAWSSFLPHF</sequence>
<feature type="chain" id="PRO_5040229646" evidence="2">
    <location>
        <begin position="17"/>
        <end position="537"/>
    </location>
</feature>
<gene>
    <name evidence="3" type="ORF">P691DRAFT_713684</name>
</gene>
<keyword evidence="1" id="KW-1133">Transmembrane helix</keyword>
<evidence type="ECO:0000256" key="2">
    <source>
        <dbReference type="SAM" id="SignalP"/>
    </source>
</evidence>
<feature type="transmembrane region" description="Helical" evidence="1">
    <location>
        <begin position="381"/>
        <end position="400"/>
    </location>
</feature>
<dbReference type="PANTHER" id="PTHR35043">
    <property type="entry name" value="TRANSCRIPTION FACTOR DOMAIN-CONTAINING PROTEIN"/>
    <property type="match status" value="1"/>
</dbReference>
<feature type="transmembrane region" description="Helical" evidence="1">
    <location>
        <begin position="88"/>
        <end position="106"/>
    </location>
</feature>
<comment type="caution">
    <text evidence="3">The sequence shown here is derived from an EMBL/GenBank/DDBJ whole genome shotgun (WGS) entry which is preliminary data.</text>
</comment>
<protein>
    <submittedName>
        <fullName evidence="3">Uncharacterized protein</fullName>
    </submittedName>
</protein>
<keyword evidence="1" id="KW-0812">Transmembrane</keyword>
<feature type="signal peptide" evidence="2">
    <location>
        <begin position="1"/>
        <end position="16"/>
    </location>
</feature>
<feature type="transmembrane region" description="Helical" evidence="1">
    <location>
        <begin position="213"/>
        <end position="233"/>
    </location>
</feature>
<dbReference type="PANTHER" id="PTHR35043:SF7">
    <property type="entry name" value="TRANSCRIPTION FACTOR DOMAIN-CONTAINING PROTEIN"/>
    <property type="match status" value="1"/>
</dbReference>
<evidence type="ECO:0000313" key="4">
    <source>
        <dbReference type="Proteomes" id="UP000807342"/>
    </source>
</evidence>
<evidence type="ECO:0000256" key="1">
    <source>
        <dbReference type="SAM" id="Phobius"/>
    </source>
</evidence>
<name>A0A9P5X1Z3_9AGAR</name>
<keyword evidence="4" id="KW-1185">Reference proteome</keyword>